<keyword evidence="3 9" id="KW-0347">Helicase</keyword>
<accession>A0A4P2Q7Y5</accession>
<evidence type="ECO:0000256" key="4">
    <source>
        <dbReference type="ARBA" id="ARBA00022840"/>
    </source>
</evidence>
<dbReference type="InterPro" id="IPR049730">
    <property type="entry name" value="SNF2/RAD54-like_C"/>
</dbReference>
<dbReference type="SUPFAM" id="SSF52540">
    <property type="entry name" value="P-loop containing nucleoside triphosphate hydrolases"/>
    <property type="match status" value="2"/>
</dbReference>
<dbReference type="InterPro" id="IPR001650">
    <property type="entry name" value="Helicase_C-like"/>
</dbReference>
<evidence type="ECO:0000259" key="8">
    <source>
        <dbReference type="PROSITE" id="PS51194"/>
    </source>
</evidence>
<dbReference type="GO" id="GO:0004386">
    <property type="term" value="F:helicase activity"/>
    <property type="evidence" value="ECO:0007669"/>
    <property type="project" value="UniProtKB-KW"/>
</dbReference>
<dbReference type="PROSITE" id="PS51192">
    <property type="entry name" value="HELICASE_ATP_BIND_1"/>
    <property type="match status" value="1"/>
</dbReference>
<organism evidence="9 10">
    <name type="scientific">Sorangium cellulosum</name>
    <name type="common">Polyangium cellulosum</name>
    <dbReference type="NCBI Taxonomy" id="56"/>
    <lineage>
        <taxon>Bacteria</taxon>
        <taxon>Pseudomonadati</taxon>
        <taxon>Myxococcota</taxon>
        <taxon>Polyangia</taxon>
        <taxon>Polyangiales</taxon>
        <taxon>Polyangiaceae</taxon>
        <taxon>Sorangium</taxon>
    </lineage>
</organism>
<evidence type="ECO:0000256" key="5">
    <source>
        <dbReference type="SAM" id="Coils"/>
    </source>
</evidence>
<dbReference type="CDD" id="cd18011">
    <property type="entry name" value="DEXDc_RapA"/>
    <property type="match status" value="1"/>
</dbReference>
<dbReference type="NCBIfam" id="NF038317">
    <property type="entry name" value="DISARM_DrmD"/>
    <property type="match status" value="1"/>
</dbReference>
<dbReference type="InterPro" id="IPR057342">
    <property type="entry name" value="DEXDc_RapA"/>
</dbReference>
<dbReference type="GO" id="GO:0016787">
    <property type="term" value="F:hydrolase activity"/>
    <property type="evidence" value="ECO:0007669"/>
    <property type="project" value="UniProtKB-KW"/>
</dbReference>
<dbReference type="InterPro" id="IPR027417">
    <property type="entry name" value="P-loop_NTPase"/>
</dbReference>
<evidence type="ECO:0000256" key="3">
    <source>
        <dbReference type="ARBA" id="ARBA00022806"/>
    </source>
</evidence>
<evidence type="ECO:0000313" key="10">
    <source>
        <dbReference type="Proteomes" id="UP000295781"/>
    </source>
</evidence>
<dbReference type="EMBL" id="CP012670">
    <property type="protein sequence ID" value="AUX25664.1"/>
    <property type="molecule type" value="Genomic_DNA"/>
</dbReference>
<feature type="compositionally biased region" description="Basic and acidic residues" evidence="6">
    <location>
        <begin position="446"/>
        <end position="464"/>
    </location>
</feature>
<dbReference type="AlphaFoldDB" id="A0A4P2Q7Y5"/>
<feature type="compositionally biased region" description="Basic and acidic residues" evidence="6">
    <location>
        <begin position="431"/>
        <end position="440"/>
    </location>
</feature>
<proteinExistence type="predicted"/>
<feature type="region of interest" description="Disordered" evidence="6">
    <location>
        <begin position="414"/>
        <end position="476"/>
    </location>
</feature>
<dbReference type="Proteomes" id="UP000295781">
    <property type="component" value="Chromosome"/>
</dbReference>
<dbReference type="InterPro" id="IPR038718">
    <property type="entry name" value="SNF2-like_sf"/>
</dbReference>
<dbReference type="InterPro" id="IPR014001">
    <property type="entry name" value="Helicase_ATP-bd"/>
</dbReference>
<feature type="domain" description="Helicase ATP-binding" evidence="7">
    <location>
        <begin position="120"/>
        <end position="301"/>
    </location>
</feature>
<dbReference type="SMART" id="SM00490">
    <property type="entry name" value="HELICc"/>
    <property type="match status" value="1"/>
</dbReference>
<dbReference type="CDD" id="cd18793">
    <property type="entry name" value="SF2_C_SNF"/>
    <property type="match status" value="1"/>
</dbReference>
<dbReference type="Pfam" id="PF00176">
    <property type="entry name" value="SNF2-rel_dom"/>
    <property type="match status" value="1"/>
</dbReference>
<dbReference type="InterPro" id="IPR000330">
    <property type="entry name" value="SNF2_N"/>
</dbReference>
<evidence type="ECO:0000259" key="7">
    <source>
        <dbReference type="PROSITE" id="PS51192"/>
    </source>
</evidence>
<feature type="domain" description="Helicase C-terminal" evidence="8">
    <location>
        <begin position="501"/>
        <end position="699"/>
    </location>
</feature>
<keyword evidence="1" id="KW-0547">Nucleotide-binding</keyword>
<protein>
    <submittedName>
        <fullName evidence="9">DNA/RNA helicase</fullName>
    </submittedName>
</protein>
<evidence type="ECO:0000256" key="2">
    <source>
        <dbReference type="ARBA" id="ARBA00022801"/>
    </source>
</evidence>
<evidence type="ECO:0000256" key="1">
    <source>
        <dbReference type="ARBA" id="ARBA00022741"/>
    </source>
</evidence>
<dbReference type="PROSITE" id="PS51194">
    <property type="entry name" value="HELICASE_CTER"/>
    <property type="match status" value="1"/>
</dbReference>
<keyword evidence="2" id="KW-0378">Hydrolase</keyword>
<sequence>MSVTPQQGNFVRVRSRLYLVDQVAQDAPDEDAVVHLSCLDDDAQGARLSVLWQSEVDAQIVDAASFREVAARGLDAPRTFAAYLNAQRWHCVTSTRPRLFQAPHRAGIELHAYQLEPLRKALLLPRVNLFIADDVGLGKTIEAGLILRELLMRQRVRRVVVVAPPSVVVQWRDELESRFGLSFVILDRAFVAKKRRERGYSVNPWLTHNLFIVSHALVRDEAYVAPLRACLQKDGGGSMMILDEAHNAAPASGAKYAVDSKLTGAVRELAELFEHRLFLSATPHNGHSNSFTALLEILDPQRFTRGIPLEEPQRQLEPIMVRRLKSDLREVKVAFPRREVKQITLDGLPDDAPELVLSRMLEQYRELRARRLARASRSAQAAAGLLDISLQKRLLSSIEALRCTLLAHRDALRKAREKKQKEQGARPPAPVREERLDLLREAPGADDERAGVGEDELRREERAQVEAATRASSEATEAEELALLDRMIEVAEAHASAPDARIERLLSWIRENLCPDLPARGEKPARPARWLDRCKGREHAARVLIFTEYTDTKRYLEQQLGAALASTDRGEERVEVFHGEIADEAKREEIKRAFNGDPAEHPVRVLIATDAAREGVNLQSRCADLFHFDVPWNPSRMEQRNGRIDRKLQREEVVTCHYFLFAQRAEDRVLEVLVQKTSTIQKELGSLGAVVEGELLRLLSRGIPLRQAAALCGKIGAVKGAPAPEELEASRERRAPLEKQLATLRQLLEESRVHLGLRGGDLERALSEALRLLGAEPLRALDPARDRLPSGKPAPPGAYAFPALDRLPGADPGWAELLDALRAPERPRDVDLRAWRREATLRPVVFADTGALGAEVVHLHLEHRIVQRLLGRFRSQGFLHHDLSRATAVITDEAEPKVVLLGRLGLYGDHASRLHEEVILAAAPWVAPVVRKTRLRGMGLDHHDAILRQMGDALARGERPHDRVREDLSAAAERDVEELLPLLVQRGESAGKRAEEELAKRAAKEAADIRKVLEAQRARIRKHHDEPQQELQFTDLERRQLASERAFWEARLRTIEAEITSEPRRIERAYQVRARRLDPLGLVYLWPRTG</sequence>
<dbReference type="SMART" id="SM00487">
    <property type="entry name" value="DEXDc"/>
    <property type="match status" value="1"/>
</dbReference>
<feature type="compositionally biased region" description="Basic and acidic residues" evidence="6">
    <location>
        <begin position="414"/>
        <end position="424"/>
    </location>
</feature>
<keyword evidence="5" id="KW-0175">Coiled coil</keyword>
<feature type="compositionally biased region" description="Low complexity" evidence="6">
    <location>
        <begin position="466"/>
        <end position="475"/>
    </location>
</feature>
<feature type="coiled-coil region" evidence="5">
    <location>
        <begin position="999"/>
        <end position="1058"/>
    </location>
</feature>
<dbReference type="Gene3D" id="3.40.50.10810">
    <property type="entry name" value="Tandem AAA-ATPase domain"/>
    <property type="match status" value="1"/>
</dbReference>
<reference evidence="9 10" key="1">
    <citation type="submission" date="2015-09" db="EMBL/GenBank/DDBJ databases">
        <title>Sorangium comparison.</title>
        <authorList>
            <person name="Zaburannyi N."/>
            <person name="Bunk B."/>
            <person name="Overmann J."/>
            <person name="Mueller R."/>
        </authorList>
    </citation>
    <scope>NUCLEOTIDE SEQUENCE [LARGE SCALE GENOMIC DNA]</scope>
    <source>
        <strain evidence="9 10">So ceGT47</strain>
    </source>
</reference>
<dbReference type="Pfam" id="PF00271">
    <property type="entry name" value="Helicase_C"/>
    <property type="match status" value="1"/>
</dbReference>
<evidence type="ECO:0000256" key="6">
    <source>
        <dbReference type="SAM" id="MobiDB-lite"/>
    </source>
</evidence>
<evidence type="ECO:0000313" key="9">
    <source>
        <dbReference type="EMBL" id="AUX25664.1"/>
    </source>
</evidence>
<name>A0A4P2Q7Y5_SORCE</name>
<keyword evidence="4" id="KW-0067">ATP-binding</keyword>
<dbReference type="RefSeq" id="WP_207213685.1">
    <property type="nucleotide sequence ID" value="NZ_CP012670.1"/>
</dbReference>
<dbReference type="GO" id="GO:0005524">
    <property type="term" value="F:ATP binding"/>
    <property type="evidence" value="ECO:0007669"/>
    <property type="project" value="UniProtKB-KW"/>
</dbReference>
<gene>
    <name evidence="9" type="ORF">SOCEGT47_062130</name>
</gene>
<dbReference type="PANTHER" id="PTHR10799">
    <property type="entry name" value="SNF2/RAD54 HELICASE FAMILY"/>
    <property type="match status" value="1"/>
</dbReference>
<dbReference type="Gene3D" id="3.40.50.300">
    <property type="entry name" value="P-loop containing nucleotide triphosphate hydrolases"/>
    <property type="match status" value="1"/>
</dbReference>